<dbReference type="InterPro" id="IPR001296">
    <property type="entry name" value="Glyco_trans_1"/>
</dbReference>
<dbReference type="RefSeq" id="WP_091854040.1">
    <property type="nucleotide sequence ID" value="NZ_FNIW01000014.1"/>
</dbReference>
<dbReference type="PANTHER" id="PTHR45947">
    <property type="entry name" value="SULFOQUINOVOSYL TRANSFERASE SQD2"/>
    <property type="match status" value="1"/>
</dbReference>
<protein>
    <submittedName>
        <fullName evidence="3">Glycosyltransferase Family 4</fullName>
    </submittedName>
</protein>
<dbReference type="CDD" id="cd03801">
    <property type="entry name" value="GT4_PimA-like"/>
    <property type="match status" value="1"/>
</dbReference>
<dbReference type="EMBL" id="FNIW01000014">
    <property type="protein sequence ID" value="SDO29166.1"/>
    <property type="molecule type" value="Genomic_DNA"/>
</dbReference>
<comment type="caution">
    <text evidence="3">The sequence shown here is derived from an EMBL/GenBank/DDBJ whole genome shotgun (WGS) entry which is preliminary data.</text>
</comment>
<organism evidence="3 4">
    <name type="scientific">Prevotella communis</name>
    <dbReference type="NCBI Taxonomy" id="2913614"/>
    <lineage>
        <taxon>Bacteria</taxon>
        <taxon>Pseudomonadati</taxon>
        <taxon>Bacteroidota</taxon>
        <taxon>Bacteroidia</taxon>
        <taxon>Bacteroidales</taxon>
        <taxon>Prevotellaceae</taxon>
        <taxon>Prevotella</taxon>
    </lineage>
</organism>
<dbReference type="GO" id="GO:0016757">
    <property type="term" value="F:glycosyltransferase activity"/>
    <property type="evidence" value="ECO:0007669"/>
    <property type="project" value="InterPro"/>
</dbReference>
<accession>A0A1H0ICS2</accession>
<dbReference type="InterPro" id="IPR028098">
    <property type="entry name" value="Glyco_trans_4-like_N"/>
</dbReference>
<feature type="domain" description="Glycosyltransferase subfamily 4-like N-terminal" evidence="2">
    <location>
        <begin position="77"/>
        <end position="187"/>
    </location>
</feature>
<dbReference type="SUPFAM" id="SSF53756">
    <property type="entry name" value="UDP-Glycosyltransferase/glycogen phosphorylase"/>
    <property type="match status" value="1"/>
</dbReference>
<dbReference type="OrthoDB" id="9790710at2"/>
<dbReference type="Pfam" id="PF13439">
    <property type="entry name" value="Glyco_transf_4"/>
    <property type="match status" value="1"/>
</dbReference>
<gene>
    <name evidence="3" type="ORF">SAMN04487900_11443</name>
</gene>
<evidence type="ECO:0000313" key="3">
    <source>
        <dbReference type="EMBL" id="SDO29166.1"/>
    </source>
</evidence>
<proteinExistence type="predicted"/>
<evidence type="ECO:0000259" key="2">
    <source>
        <dbReference type="Pfam" id="PF13439"/>
    </source>
</evidence>
<sequence>MKIAILTSGILPVPAVQGGAVENLIDFYLEYNEQHQLHDITVFSVYHPNVKKLPNIRSTSNHYVYIKKHSIFTRLKAKLHGKLHPNEYYHYQLEYFFEQAYKKLAKHHYDLIILENRPGYAIKLKERLNTPIISHIHTDIVNIDLPRAVEVIKANEGFICVSEYIKKRILDIGLPTKAMVVYNGLDEKKFSHVSKCISRQALGFNNDDFVVIYTGRIVPAKGVKELIQAIQLLQNESSIKLLIVGGNNYGDSVSNNLYINELQAMGQQMKGKIFFTGYVPYEMLPAYLCLADVAVMPSQINEALGMSSIEATAMGLPVIATNDGGLPETLIGQKHILIDKNGDLPTLLKKAILTIHKNYFDYQGNYLENRFTKEVYSKSFFYNIQRIKENEK</sequence>
<dbReference type="Gene3D" id="3.40.50.2000">
    <property type="entry name" value="Glycogen Phosphorylase B"/>
    <property type="match status" value="2"/>
</dbReference>
<name>A0A1H0ICS2_9BACT</name>
<dbReference type="Proteomes" id="UP000199134">
    <property type="component" value="Unassembled WGS sequence"/>
</dbReference>
<feature type="domain" description="Glycosyl transferase family 1" evidence="1">
    <location>
        <begin position="198"/>
        <end position="358"/>
    </location>
</feature>
<dbReference type="Pfam" id="PF00534">
    <property type="entry name" value="Glycos_transf_1"/>
    <property type="match status" value="1"/>
</dbReference>
<reference evidence="4" key="1">
    <citation type="submission" date="2016-10" db="EMBL/GenBank/DDBJ databases">
        <authorList>
            <person name="de Groot N.N."/>
        </authorList>
    </citation>
    <scope>NUCLEOTIDE SEQUENCE [LARGE SCALE GENOMIC DNA]</scope>
    <source>
        <strain evidence="4">BP1-145</strain>
    </source>
</reference>
<dbReference type="InterPro" id="IPR050194">
    <property type="entry name" value="Glycosyltransferase_grp1"/>
</dbReference>
<evidence type="ECO:0000313" key="4">
    <source>
        <dbReference type="Proteomes" id="UP000199134"/>
    </source>
</evidence>
<evidence type="ECO:0000259" key="1">
    <source>
        <dbReference type="Pfam" id="PF00534"/>
    </source>
</evidence>
<dbReference type="PANTHER" id="PTHR45947:SF3">
    <property type="entry name" value="SULFOQUINOVOSYL TRANSFERASE SQD2"/>
    <property type="match status" value="1"/>
</dbReference>
<dbReference type="AlphaFoldDB" id="A0A1H0ICS2"/>